<feature type="region of interest" description="Disordered" evidence="1">
    <location>
        <begin position="263"/>
        <end position="297"/>
    </location>
</feature>
<comment type="caution">
    <text evidence="2">The sequence shown here is derived from an EMBL/GenBank/DDBJ whole genome shotgun (WGS) entry which is preliminary data.</text>
</comment>
<dbReference type="EMBL" id="JALJOV010000362">
    <property type="protein sequence ID" value="KAK9864371.1"/>
    <property type="molecule type" value="Genomic_DNA"/>
</dbReference>
<evidence type="ECO:0000313" key="3">
    <source>
        <dbReference type="Proteomes" id="UP001485043"/>
    </source>
</evidence>
<name>A0AAW1T3J8_9CHLO</name>
<keyword evidence="3" id="KW-1185">Reference proteome</keyword>
<feature type="compositionally biased region" description="Polar residues" evidence="1">
    <location>
        <begin position="281"/>
        <end position="294"/>
    </location>
</feature>
<feature type="region of interest" description="Disordered" evidence="1">
    <location>
        <begin position="139"/>
        <end position="158"/>
    </location>
</feature>
<evidence type="ECO:0000313" key="2">
    <source>
        <dbReference type="EMBL" id="KAK9864371.1"/>
    </source>
</evidence>
<feature type="compositionally biased region" description="Basic and acidic residues" evidence="1">
    <location>
        <begin position="64"/>
        <end position="76"/>
    </location>
</feature>
<protein>
    <recommendedName>
        <fullName evidence="4">Flagellar associated protein</fullName>
    </recommendedName>
</protein>
<gene>
    <name evidence="2" type="ORF">WJX84_010352</name>
</gene>
<evidence type="ECO:0008006" key="4">
    <source>
        <dbReference type="Google" id="ProtNLM"/>
    </source>
</evidence>
<sequence length="323" mass="34101">MAEGELLRELEADLGDVAGKTHKGACTCKDPDRCKCKKSSFGPQSLSNKQTFPRTVFGSSLRDNGSKEYISRKHSDALGGNNSAGPIYDSRSSYGIQSDSKAVTAPRISFGTASRGGRNAGKGTPGPGTYRPAVSALGEQYDSRRQSPSSAKIPHSTRDGELKVYSGNEDAFFGVGTPGPGAYTLTPRQSVHGKRGPTLAPGSRNGGRFRYEHLRRAAGIPGAGEYGNIDAFGQQPASLKPTAPAFGFGTSDRSNMDKRYLSKQHDKCSQAAASPGPVTAAQRSSMGPQLTSLKRSPATHRFAIAERLGRQISATPGPADYCV</sequence>
<accession>A0AAW1T3J8</accession>
<proteinExistence type="predicted"/>
<evidence type="ECO:0000256" key="1">
    <source>
        <dbReference type="SAM" id="MobiDB-lite"/>
    </source>
</evidence>
<organism evidence="2 3">
    <name type="scientific">Apatococcus fuscideae</name>
    <dbReference type="NCBI Taxonomy" id="2026836"/>
    <lineage>
        <taxon>Eukaryota</taxon>
        <taxon>Viridiplantae</taxon>
        <taxon>Chlorophyta</taxon>
        <taxon>core chlorophytes</taxon>
        <taxon>Trebouxiophyceae</taxon>
        <taxon>Chlorellales</taxon>
        <taxon>Chlorellaceae</taxon>
        <taxon>Apatococcus</taxon>
    </lineage>
</organism>
<dbReference type="AlphaFoldDB" id="A0AAW1T3J8"/>
<feature type="region of interest" description="Disordered" evidence="1">
    <location>
        <begin position="57"/>
        <end position="133"/>
    </location>
</feature>
<dbReference type="PANTHER" id="PTHR40429:SF1">
    <property type="entry name" value="FLAGELLAR ASSOCIATED PROTEIN"/>
    <property type="match status" value="1"/>
</dbReference>
<dbReference type="PANTHER" id="PTHR40429">
    <property type="entry name" value="FLAGELLAR ASSOCIATED PROTEIN"/>
    <property type="match status" value="1"/>
</dbReference>
<feature type="compositionally biased region" description="Polar residues" evidence="1">
    <location>
        <begin position="80"/>
        <end position="101"/>
    </location>
</feature>
<dbReference type="Proteomes" id="UP001485043">
    <property type="component" value="Unassembled WGS sequence"/>
</dbReference>
<reference evidence="2 3" key="1">
    <citation type="journal article" date="2024" name="Nat. Commun.">
        <title>Phylogenomics reveals the evolutionary origins of lichenization in chlorophyte algae.</title>
        <authorList>
            <person name="Puginier C."/>
            <person name="Libourel C."/>
            <person name="Otte J."/>
            <person name="Skaloud P."/>
            <person name="Haon M."/>
            <person name="Grisel S."/>
            <person name="Petersen M."/>
            <person name="Berrin J.G."/>
            <person name="Delaux P.M."/>
            <person name="Dal Grande F."/>
            <person name="Keller J."/>
        </authorList>
    </citation>
    <scope>NUCLEOTIDE SEQUENCE [LARGE SCALE GENOMIC DNA]</scope>
    <source>
        <strain evidence="2 3">SAG 2523</strain>
    </source>
</reference>
<feature type="region of interest" description="Disordered" evidence="1">
    <location>
        <begin position="187"/>
        <end position="206"/>
    </location>
</feature>